<dbReference type="GO" id="GO:0005634">
    <property type="term" value="C:nucleus"/>
    <property type="evidence" value="ECO:0007669"/>
    <property type="project" value="TreeGrafter"/>
</dbReference>
<accession>A0A8H7RTD2</accession>
<dbReference type="AlphaFoldDB" id="A0A8H7RTD2"/>
<dbReference type="EMBL" id="JAEPRC010000008">
    <property type="protein sequence ID" value="KAG2215443.1"/>
    <property type="molecule type" value="Genomic_DNA"/>
</dbReference>
<organism evidence="8 9">
    <name type="scientific">Mucor plumbeus</name>
    <dbReference type="NCBI Taxonomy" id="97098"/>
    <lineage>
        <taxon>Eukaryota</taxon>
        <taxon>Fungi</taxon>
        <taxon>Fungi incertae sedis</taxon>
        <taxon>Mucoromycota</taxon>
        <taxon>Mucoromycotina</taxon>
        <taxon>Mucoromycetes</taxon>
        <taxon>Mucorales</taxon>
        <taxon>Mucorineae</taxon>
        <taxon>Mucoraceae</taxon>
        <taxon>Mucor</taxon>
    </lineage>
</organism>
<dbReference type="PANTHER" id="PTHR13119:SF12">
    <property type="entry name" value="PROTEIN SUPPRESSOR OF SABLE"/>
    <property type="match status" value="1"/>
</dbReference>
<proteinExistence type="predicted"/>
<feature type="domain" description="C3H1-type" evidence="7">
    <location>
        <begin position="622"/>
        <end position="649"/>
    </location>
</feature>
<name>A0A8H7RTD2_9FUNG</name>
<dbReference type="OrthoDB" id="411372at2759"/>
<keyword evidence="1 5" id="KW-0479">Metal-binding</keyword>
<dbReference type="InterPro" id="IPR000571">
    <property type="entry name" value="Znf_CCCH"/>
</dbReference>
<feature type="region of interest" description="Disordered" evidence="6">
    <location>
        <begin position="442"/>
        <end position="502"/>
    </location>
</feature>
<feature type="compositionally biased region" description="Low complexity" evidence="6">
    <location>
        <begin position="557"/>
        <end position="583"/>
    </location>
</feature>
<dbReference type="Gene3D" id="4.10.1000.10">
    <property type="entry name" value="Zinc finger, CCCH-type"/>
    <property type="match status" value="2"/>
</dbReference>
<gene>
    <name evidence="8" type="ORF">INT46_001406</name>
</gene>
<keyword evidence="3 5" id="KW-0863">Zinc-finger</keyword>
<protein>
    <recommendedName>
        <fullName evidence="7">C3H1-type domain-containing protein</fullName>
    </recommendedName>
</protein>
<feature type="zinc finger region" description="C3H1-type" evidence="5">
    <location>
        <begin position="718"/>
        <end position="746"/>
    </location>
</feature>
<evidence type="ECO:0000256" key="2">
    <source>
        <dbReference type="ARBA" id="ARBA00022737"/>
    </source>
</evidence>
<dbReference type="PROSITE" id="PS50103">
    <property type="entry name" value="ZF_C3H1"/>
    <property type="match status" value="5"/>
</dbReference>
<evidence type="ECO:0000313" key="9">
    <source>
        <dbReference type="Proteomes" id="UP000650833"/>
    </source>
</evidence>
<feature type="compositionally biased region" description="Low complexity" evidence="6">
    <location>
        <begin position="299"/>
        <end position="321"/>
    </location>
</feature>
<feature type="compositionally biased region" description="Low complexity" evidence="6">
    <location>
        <begin position="122"/>
        <end position="132"/>
    </location>
</feature>
<evidence type="ECO:0000313" key="8">
    <source>
        <dbReference type="EMBL" id="KAG2215443.1"/>
    </source>
</evidence>
<feature type="domain" description="C3H1-type" evidence="7">
    <location>
        <begin position="657"/>
        <end position="684"/>
    </location>
</feature>
<feature type="zinc finger region" description="C3H1-type" evidence="5">
    <location>
        <begin position="657"/>
        <end position="684"/>
    </location>
</feature>
<feature type="compositionally biased region" description="Polar residues" evidence="6">
    <location>
        <begin position="547"/>
        <end position="556"/>
    </location>
</feature>
<dbReference type="GO" id="GO:0008270">
    <property type="term" value="F:zinc ion binding"/>
    <property type="evidence" value="ECO:0007669"/>
    <property type="project" value="UniProtKB-KW"/>
</dbReference>
<dbReference type="SMART" id="SM00356">
    <property type="entry name" value="ZnF_C3H1"/>
    <property type="match status" value="5"/>
</dbReference>
<feature type="domain" description="C3H1-type" evidence="7">
    <location>
        <begin position="718"/>
        <end position="746"/>
    </location>
</feature>
<evidence type="ECO:0000259" key="7">
    <source>
        <dbReference type="PROSITE" id="PS50103"/>
    </source>
</evidence>
<feature type="region of interest" description="Disordered" evidence="6">
    <location>
        <begin position="515"/>
        <end position="618"/>
    </location>
</feature>
<feature type="region of interest" description="Disordered" evidence="6">
    <location>
        <begin position="237"/>
        <end position="271"/>
    </location>
</feature>
<feature type="compositionally biased region" description="Polar residues" evidence="6">
    <location>
        <begin position="323"/>
        <end position="333"/>
    </location>
</feature>
<feature type="compositionally biased region" description="Low complexity" evidence="6">
    <location>
        <begin position="244"/>
        <end position="257"/>
    </location>
</feature>
<feature type="region of interest" description="Disordered" evidence="6">
    <location>
        <begin position="115"/>
        <end position="173"/>
    </location>
</feature>
<reference evidence="8" key="1">
    <citation type="submission" date="2020-12" db="EMBL/GenBank/DDBJ databases">
        <title>Metabolic potential, ecology and presence of endohyphal bacteria is reflected in genomic diversity of Mucoromycotina.</title>
        <authorList>
            <person name="Muszewska A."/>
            <person name="Okrasinska A."/>
            <person name="Steczkiewicz K."/>
            <person name="Drgas O."/>
            <person name="Orlowska M."/>
            <person name="Perlinska-Lenart U."/>
            <person name="Aleksandrzak-Piekarczyk T."/>
            <person name="Szatraj K."/>
            <person name="Zielenkiewicz U."/>
            <person name="Pilsyk S."/>
            <person name="Malc E."/>
            <person name="Mieczkowski P."/>
            <person name="Kruszewska J.S."/>
            <person name="Biernat P."/>
            <person name="Pawlowska J."/>
        </authorList>
    </citation>
    <scope>NUCLEOTIDE SEQUENCE</scope>
    <source>
        <strain evidence="8">CBS 226.32</strain>
    </source>
</reference>
<dbReference type="SUPFAM" id="SSF90229">
    <property type="entry name" value="CCCH zinc finger"/>
    <property type="match status" value="5"/>
</dbReference>
<feature type="compositionally biased region" description="Low complexity" evidence="6">
    <location>
        <begin position="442"/>
        <end position="451"/>
    </location>
</feature>
<feature type="zinc finger region" description="C3H1-type" evidence="5">
    <location>
        <begin position="687"/>
        <end position="709"/>
    </location>
</feature>
<dbReference type="Pfam" id="PF14608">
    <property type="entry name" value="zf-CCCH_2"/>
    <property type="match status" value="4"/>
</dbReference>
<feature type="region of interest" description="Disordered" evidence="6">
    <location>
        <begin position="1"/>
        <end position="20"/>
    </location>
</feature>
<dbReference type="GO" id="GO:0003723">
    <property type="term" value="F:RNA binding"/>
    <property type="evidence" value="ECO:0007669"/>
    <property type="project" value="InterPro"/>
</dbReference>
<dbReference type="PANTHER" id="PTHR13119">
    <property type="entry name" value="ZINC FINGER CCCH DOMAIN-CONTAINING PROTEI"/>
    <property type="match status" value="1"/>
</dbReference>
<dbReference type="GO" id="GO:0045892">
    <property type="term" value="P:negative regulation of DNA-templated transcription"/>
    <property type="evidence" value="ECO:0007669"/>
    <property type="project" value="InterPro"/>
</dbReference>
<evidence type="ECO:0000256" key="3">
    <source>
        <dbReference type="ARBA" id="ARBA00022771"/>
    </source>
</evidence>
<feature type="domain" description="C3H1-type" evidence="7">
    <location>
        <begin position="760"/>
        <end position="783"/>
    </location>
</feature>
<evidence type="ECO:0000256" key="5">
    <source>
        <dbReference type="PROSITE-ProRule" id="PRU00723"/>
    </source>
</evidence>
<dbReference type="Proteomes" id="UP000650833">
    <property type="component" value="Unassembled WGS sequence"/>
</dbReference>
<evidence type="ECO:0000256" key="6">
    <source>
        <dbReference type="SAM" id="MobiDB-lite"/>
    </source>
</evidence>
<keyword evidence="2" id="KW-0677">Repeat</keyword>
<feature type="zinc finger region" description="C3H1-type" evidence="5">
    <location>
        <begin position="760"/>
        <end position="783"/>
    </location>
</feature>
<feature type="domain" description="C3H1-type" evidence="7">
    <location>
        <begin position="687"/>
        <end position="709"/>
    </location>
</feature>
<evidence type="ECO:0000256" key="4">
    <source>
        <dbReference type="ARBA" id="ARBA00022833"/>
    </source>
</evidence>
<dbReference type="InterPro" id="IPR036855">
    <property type="entry name" value="Znf_CCCH_sf"/>
</dbReference>
<feature type="zinc finger region" description="C3H1-type" evidence="5">
    <location>
        <begin position="622"/>
        <end position="649"/>
    </location>
</feature>
<keyword evidence="4 5" id="KW-0862">Zinc</keyword>
<keyword evidence="9" id="KW-1185">Reference proteome</keyword>
<feature type="compositionally biased region" description="Low complexity" evidence="6">
    <location>
        <begin position="150"/>
        <end position="162"/>
    </location>
</feature>
<feature type="region of interest" description="Disordered" evidence="6">
    <location>
        <begin position="292"/>
        <end position="338"/>
    </location>
</feature>
<evidence type="ECO:0000256" key="1">
    <source>
        <dbReference type="ARBA" id="ARBA00022723"/>
    </source>
</evidence>
<sequence>MSSLKPTSVRKFLMNVPPPSNEVNDDKILEELNKLQKQKLIKKLPKQEPKPTIAQIIRSNSLKELEKRKSENITTGPLLEIDPKSDRLIASVKKFKKPSCVKKPSILSAAQLSPKNTELPNTSTSLLKSSTLNGSQLPETLMPRRYSDPSSNNMSNINTTSNQPISPVRGSRKPSCVNVYSPYTKSIEAPKSPKLLLPRRSSDPFNNNVPIVDITVPSVGKFKKPSCVKISSPLFTPSLPAEQSPASPANSINSPVPGRNSGQGSKDVVAEKPKVKVIDDILESIFQSAKNSVKVGNTSPKSESPSQITSSSTNVSASVSIDDSANTPASNSPKLAASPEVASPSFASYSGFTGSSTSHVAPHHMKSLSSLPASIERPIDIKNLPGSSVPAHSANLITSDVSRMLPRILPWSIVEQQPSVVSQPSATVDSGISLSTAKISQLQSSPHLSQQANNSKPSAYLPNDSSKPKKLTKSQKKKNRQQRKKEAKAASRRHKDFPTNIEDTDFDTLLEYHEKATSSKQTDKLSNQQNSSSSNNNNNNNNNNNQPLNHYQNGSTSKQDNNCMKNNNNQSSNATSMNASTSSKRSIEDIAREITGASKPIKRLNSNNQKQQNKRQKTKKEFVPLVTCRFFANGYCGGGDSCTFKHDQADVVAKPDSKKSIVCEFFKTGSCYKGDDCTFSHDLQLEPCKFFHLNSNCRHNNCPYSHAPLNEDMLMKLRKLTGPCIFYNFKGICNDGDACLFSHHELNEEEKSKLELVIRPCTYFHLEGNCAKGQDCFFLHEEATPQQIAELKKNSKDKKMNINN</sequence>
<feature type="compositionally biased region" description="Low complexity" evidence="6">
    <location>
        <begin position="526"/>
        <end position="546"/>
    </location>
</feature>
<dbReference type="InterPro" id="IPR045124">
    <property type="entry name" value="Su(sable)-like"/>
</dbReference>
<feature type="compositionally biased region" description="Basic residues" evidence="6">
    <location>
        <begin position="468"/>
        <end position="495"/>
    </location>
</feature>
<comment type="caution">
    <text evidence="8">The sequence shown here is derived from an EMBL/GenBank/DDBJ whole genome shotgun (WGS) entry which is preliminary data.</text>
</comment>